<name>A0A5B7E7H3_PORTR</name>
<accession>A0A5B7E7H3</accession>
<keyword evidence="2" id="KW-1185">Reference proteome</keyword>
<reference evidence="1 2" key="1">
    <citation type="submission" date="2019-05" db="EMBL/GenBank/DDBJ databases">
        <title>Another draft genome of Portunus trituberculatus and its Hox gene families provides insights of decapod evolution.</title>
        <authorList>
            <person name="Jeong J.-H."/>
            <person name="Song I."/>
            <person name="Kim S."/>
            <person name="Choi T."/>
            <person name="Kim D."/>
            <person name="Ryu S."/>
            <person name="Kim W."/>
        </authorList>
    </citation>
    <scope>NUCLEOTIDE SEQUENCE [LARGE SCALE GENOMIC DNA]</scope>
    <source>
        <tissue evidence="1">Muscle</tissue>
    </source>
</reference>
<proteinExistence type="predicted"/>
<organism evidence="1 2">
    <name type="scientific">Portunus trituberculatus</name>
    <name type="common">Swimming crab</name>
    <name type="synonym">Neptunus trituberculatus</name>
    <dbReference type="NCBI Taxonomy" id="210409"/>
    <lineage>
        <taxon>Eukaryota</taxon>
        <taxon>Metazoa</taxon>
        <taxon>Ecdysozoa</taxon>
        <taxon>Arthropoda</taxon>
        <taxon>Crustacea</taxon>
        <taxon>Multicrustacea</taxon>
        <taxon>Malacostraca</taxon>
        <taxon>Eumalacostraca</taxon>
        <taxon>Eucarida</taxon>
        <taxon>Decapoda</taxon>
        <taxon>Pleocyemata</taxon>
        <taxon>Brachyura</taxon>
        <taxon>Eubrachyura</taxon>
        <taxon>Portunoidea</taxon>
        <taxon>Portunidae</taxon>
        <taxon>Portuninae</taxon>
        <taxon>Portunus</taxon>
    </lineage>
</organism>
<gene>
    <name evidence="1" type="ORF">E2C01_022366</name>
</gene>
<evidence type="ECO:0000313" key="2">
    <source>
        <dbReference type="Proteomes" id="UP000324222"/>
    </source>
</evidence>
<protein>
    <submittedName>
        <fullName evidence="1">Uncharacterized protein</fullName>
    </submittedName>
</protein>
<sequence>MLVVRKWTAGGVRSGSGTVILKEKWAVKPEFDLCRVTTELSGVFSGGMLSSVQVLGKRKHRTKRRVPKIAYL</sequence>
<comment type="caution">
    <text evidence="1">The sequence shown here is derived from an EMBL/GenBank/DDBJ whole genome shotgun (WGS) entry which is preliminary data.</text>
</comment>
<dbReference type="Proteomes" id="UP000324222">
    <property type="component" value="Unassembled WGS sequence"/>
</dbReference>
<dbReference type="EMBL" id="VSRR010002023">
    <property type="protein sequence ID" value="MPC29146.1"/>
    <property type="molecule type" value="Genomic_DNA"/>
</dbReference>
<evidence type="ECO:0000313" key="1">
    <source>
        <dbReference type="EMBL" id="MPC29146.1"/>
    </source>
</evidence>
<dbReference type="AlphaFoldDB" id="A0A5B7E7H3"/>